<reference evidence="6" key="1">
    <citation type="submission" date="2018-05" db="EMBL/GenBank/DDBJ databases">
        <authorList>
            <person name="Lanie J.A."/>
            <person name="Ng W.-L."/>
            <person name="Kazmierczak K.M."/>
            <person name="Andrzejewski T.M."/>
            <person name="Davidsen T.M."/>
            <person name="Wayne K.J."/>
            <person name="Tettelin H."/>
            <person name="Glass J.I."/>
            <person name="Rusch D."/>
            <person name="Podicherti R."/>
            <person name="Tsui H.-C.T."/>
            <person name="Winkler M.E."/>
        </authorList>
    </citation>
    <scope>NUCLEOTIDE SEQUENCE</scope>
</reference>
<evidence type="ECO:0000256" key="2">
    <source>
        <dbReference type="ARBA" id="ARBA00022723"/>
    </source>
</evidence>
<dbReference type="InterPro" id="IPR050954">
    <property type="entry name" value="ET_IronSulfur_Cluster-Binding"/>
</dbReference>
<dbReference type="PANTHER" id="PTHR43177:SF3">
    <property type="entry name" value="PROTEIN NRFC HOMOLOG"/>
    <property type="match status" value="1"/>
</dbReference>
<evidence type="ECO:0000256" key="1">
    <source>
        <dbReference type="ARBA" id="ARBA00022485"/>
    </source>
</evidence>
<dbReference type="PANTHER" id="PTHR43177">
    <property type="entry name" value="PROTEIN NRFC"/>
    <property type="match status" value="1"/>
</dbReference>
<proteinExistence type="predicted"/>
<dbReference type="Gene3D" id="3.30.70.20">
    <property type="match status" value="2"/>
</dbReference>
<dbReference type="EMBL" id="UINC01011563">
    <property type="protein sequence ID" value="SVA50948.1"/>
    <property type="molecule type" value="Genomic_DNA"/>
</dbReference>
<evidence type="ECO:0000259" key="5">
    <source>
        <dbReference type="Pfam" id="PF13247"/>
    </source>
</evidence>
<feature type="domain" description="4Fe-4S ferredoxin-type" evidence="5">
    <location>
        <begin position="60"/>
        <end position="119"/>
    </location>
</feature>
<dbReference type="GO" id="GO:0046872">
    <property type="term" value="F:metal ion binding"/>
    <property type="evidence" value="ECO:0007669"/>
    <property type="project" value="UniProtKB-KW"/>
</dbReference>
<keyword evidence="4" id="KW-0411">Iron-sulfur</keyword>
<sequence>MKKWNLIVDVGRCHNSNNCFLSVADEYQRNEHPGYSAEMPLHGHRWIDVKKKERGQAPMVDVAYLPTMCMHCDDAPCIAAAKDDAIKKRDDGIVIIDPVKAKGQKYLVDSCPYGAIWWN</sequence>
<keyword evidence="2" id="KW-0479">Metal-binding</keyword>
<name>A0A381WFV8_9ZZZZ</name>
<keyword evidence="1" id="KW-0004">4Fe-4S</keyword>
<evidence type="ECO:0000256" key="3">
    <source>
        <dbReference type="ARBA" id="ARBA00023004"/>
    </source>
</evidence>
<protein>
    <recommendedName>
        <fullName evidence="5">4Fe-4S ferredoxin-type domain-containing protein</fullName>
    </recommendedName>
</protein>
<organism evidence="6">
    <name type="scientific">marine metagenome</name>
    <dbReference type="NCBI Taxonomy" id="408172"/>
    <lineage>
        <taxon>unclassified sequences</taxon>
        <taxon>metagenomes</taxon>
        <taxon>ecological metagenomes</taxon>
    </lineage>
</organism>
<keyword evidence="3" id="KW-0408">Iron</keyword>
<evidence type="ECO:0000313" key="6">
    <source>
        <dbReference type="EMBL" id="SVA50948.1"/>
    </source>
</evidence>
<gene>
    <name evidence="6" type="ORF">METZ01_LOCUS103802</name>
</gene>
<feature type="non-terminal residue" evidence="6">
    <location>
        <position position="119"/>
    </location>
</feature>
<evidence type="ECO:0000256" key="4">
    <source>
        <dbReference type="ARBA" id="ARBA00023014"/>
    </source>
</evidence>
<dbReference type="SUPFAM" id="SSF54862">
    <property type="entry name" value="4Fe-4S ferredoxins"/>
    <property type="match status" value="1"/>
</dbReference>
<dbReference type="Pfam" id="PF13247">
    <property type="entry name" value="Fer4_11"/>
    <property type="match status" value="1"/>
</dbReference>
<feature type="non-terminal residue" evidence="6">
    <location>
        <position position="1"/>
    </location>
</feature>
<accession>A0A381WFV8</accession>
<dbReference type="InterPro" id="IPR017896">
    <property type="entry name" value="4Fe4S_Fe-S-bd"/>
</dbReference>
<dbReference type="GO" id="GO:0051539">
    <property type="term" value="F:4 iron, 4 sulfur cluster binding"/>
    <property type="evidence" value="ECO:0007669"/>
    <property type="project" value="UniProtKB-KW"/>
</dbReference>
<dbReference type="AlphaFoldDB" id="A0A381WFV8"/>